<dbReference type="InterPro" id="IPR050993">
    <property type="entry name" value="Isochorismatase_domain"/>
</dbReference>
<dbReference type="PANTHER" id="PTHR14119">
    <property type="entry name" value="HYDROLASE"/>
    <property type="match status" value="1"/>
</dbReference>
<comment type="similarity">
    <text evidence="1">Belongs to the isochorismatase family.</text>
</comment>
<evidence type="ECO:0000256" key="1">
    <source>
        <dbReference type="ARBA" id="ARBA00006336"/>
    </source>
</evidence>
<dbReference type="InterPro" id="IPR036380">
    <property type="entry name" value="Isochorismatase-like_sf"/>
</dbReference>
<evidence type="ECO:0000313" key="4">
    <source>
        <dbReference type="Proteomes" id="UP000013776"/>
    </source>
</evidence>
<dbReference type="PANTHER" id="PTHR14119:SF3">
    <property type="entry name" value="ISOCHORISMATASE DOMAIN-CONTAINING PROTEIN 2"/>
    <property type="match status" value="1"/>
</dbReference>
<keyword evidence="3" id="KW-0378">Hydrolase</keyword>
<organism evidence="3 4">
    <name type="scientific">Taphrina deformans (strain PYCC 5710 / ATCC 11124 / CBS 356.35 / IMI 108563 / JCM 9778 / NBRC 8474)</name>
    <name type="common">Peach leaf curl fungus</name>
    <name type="synonym">Lalaria deformans</name>
    <dbReference type="NCBI Taxonomy" id="1097556"/>
    <lineage>
        <taxon>Eukaryota</taxon>
        <taxon>Fungi</taxon>
        <taxon>Dikarya</taxon>
        <taxon>Ascomycota</taxon>
        <taxon>Taphrinomycotina</taxon>
        <taxon>Taphrinomycetes</taxon>
        <taxon>Taphrinales</taxon>
        <taxon>Taphrinaceae</taxon>
        <taxon>Taphrina</taxon>
    </lineage>
</organism>
<dbReference type="InterPro" id="IPR000868">
    <property type="entry name" value="Isochorismatase-like_dom"/>
</dbReference>
<dbReference type="OrthoDB" id="269496at2759"/>
<proteinExistence type="inferred from homology"/>
<dbReference type="Pfam" id="PF00857">
    <property type="entry name" value="Isochorismatase"/>
    <property type="match status" value="1"/>
</dbReference>
<accession>R4X9A5</accession>
<reference evidence="3 4" key="1">
    <citation type="journal article" date="2013" name="MBio">
        <title>Genome sequencing of the plant pathogen Taphrina deformans, the causal agent of peach leaf curl.</title>
        <authorList>
            <person name="Cisse O.H."/>
            <person name="Almeida J.M.G.C.F."/>
            <person name="Fonseca A."/>
            <person name="Kumar A.A."/>
            <person name="Salojaervi J."/>
            <person name="Overmyer K."/>
            <person name="Hauser P.M."/>
            <person name="Pagni M."/>
        </authorList>
    </citation>
    <scope>NUCLEOTIDE SEQUENCE [LARGE SCALE GENOMIC DNA]</scope>
    <source>
        <strain evidence="4">PYCC 5710 / ATCC 11124 / CBS 356.35 / IMI 108563 / JCM 9778 / NBRC 8474</strain>
    </source>
</reference>
<dbReference type="GO" id="GO:0016787">
    <property type="term" value="F:hydrolase activity"/>
    <property type="evidence" value="ECO:0007669"/>
    <property type="project" value="UniProtKB-KW"/>
</dbReference>
<gene>
    <name evidence="3" type="ORF">TAPDE_000395</name>
</gene>
<dbReference type="VEuPathDB" id="FungiDB:TAPDE_000395"/>
<dbReference type="AlphaFoldDB" id="R4X9A5"/>
<dbReference type="eggNOG" id="KOG4044">
    <property type="taxonomic scope" value="Eukaryota"/>
</dbReference>
<dbReference type="SUPFAM" id="SSF52499">
    <property type="entry name" value="Isochorismatase-like hydrolases"/>
    <property type="match status" value="1"/>
</dbReference>
<evidence type="ECO:0000259" key="2">
    <source>
        <dbReference type="Pfam" id="PF00857"/>
    </source>
</evidence>
<dbReference type="STRING" id="1097556.R4X9A5"/>
<sequence>MKNPALFVCDIQTKFEKAIHAWPHVVSTSRKLLSASTILSIPVYYTTQLREKLGDTVPSLVVRDPALDIDKSLFSMCTPELLQSLPPGSDVAIVGIEAHICVTQTTLDLLQHGHRVYIVADGVSSCNAAEVPIALRRLAGAGATVTTSESFIYQVTRDAKVDNFKAIAQLVKESKESTRAALENMPGCK</sequence>
<keyword evidence="4" id="KW-1185">Reference proteome</keyword>
<feature type="domain" description="Isochorismatase-like" evidence="2">
    <location>
        <begin position="5"/>
        <end position="149"/>
    </location>
</feature>
<dbReference type="Proteomes" id="UP000013776">
    <property type="component" value="Unassembled WGS sequence"/>
</dbReference>
<dbReference type="Gene3D" id="3.40.50.850">
    <property type="entry name" value="Isochorismatase-like"/>
    <property type="match status" value="1"/>
</dbReference>
<dbReference type="EMBL" id="CAHR02000011">
    <property type="protein sequence ID" value="CCG80767.1"/>
    <property type="molecule type" value="Genomic_DNA"/>
</dbReference>
<name>R4X9A5_TAPDE</name>
<protein>
    <submittedName>
        <fullName evidence="3">Isochorismatase family hydrolase</fullName>
    </submittedName>
</protein>
<comment type="caution">
    <text evidence="3">The sequence shown here is derived from an EMBL/GenBank/DDBJ whole genome shotgun (WGS) entry which is preliminary data.</text>
</comment>
<evidence type="ECO:0000313" key="3">
    <source>
        <dbReference type="EMBL" id="CCG80767.1"/>
    </source>
</evidence>